<dbReference type="RefSeq" id="WP_168105543.1">
    <property type="nucleotide sequence ID" value="NZ_VTOX01000001.1"/>
</dbReference>
<dbReference type="Proteomes" id="UP000521868">
    <property type="component" value="Unassembled WGS sequence"/>
</dbReference>
<dbReference type="PROSITE" id="PS51197">
    <property type="entry name" value="HTH_RRF2_2"/>
    <property type="match status" value="1"/>
</dbReference>
<evidence type="ECO:0000313" key="2">
    <source>
        <dbReference type="EMBL" id="NKE64456.1"/>
    </source>
</evidence>
<dbReference type="SUPFAM" id="SSF46785">
    <property type="entry name" value="Winged helix' DNA-binding domain"/>
    <property type="match status" value="1"/>
</dbReference>
<evidence type="ECO:0000256" key="1">
    <source>
        <dbReference type="ARBA" id="ARBA00023125"/>
    </source>
</evidence>
<dbReference type="PANTHER" id="PTHR33221">
    <property type="entry name" value="WINGED HELIX-TURN-HELIX TRANSCRIPTIONAL REGULATOR, RRF2 FAMILY"/>
    <property type="match status" value="1"/>
</dbReference>
<dbReference type="InterPro" id="IPR000944">
    <property type="entry name" value="Tscrpt_reg_Rrf2"/>
</dbReference>
<comment type="caution">
    <text evidence="2">The sequence shown here is derived from an EMBL/GenBank/DDBJ whole genome shotgun (WGS) entry which is preliminary data.</text>
</comment>
<dbReference type="EMBL" id="VTOX01000001">
    <property type="protein sequence ID" value="NKE64456.1"/>
    <property type="molecule type" value="Genomic_DNA"/>
</dbReference>
<accession>A0A7X6DC51</accession>
<keyword evidence="3" id="KW-1185">Reference proteome</keyword>
<dbReference type="InterPro" id="IPR036388">
    <property type="entry name" value="WH-like_DNA-bd_sf"/>
</dbReference>
<dbReference type="GO" id="GO:0003677">
    <property type="term" value="F:DNA binding"/>
    <property type="evidence" value="ECO:0007669"/>
    <property type="project" value="UniProtKB-KW"/>
</dbReference>
<dbReference type="GO" id="GO:0005829">
    <property type="term" value="C:cytosol"/>
    <property type="evidence" value="ECO:0007669"/>
    <property type="project" value="TreeGrafter"/>
</dbReference>
<dbReference type="InterPro" id="IPR036390">
    <property type="entry name" value="WH_DNA-bd_sf"/>
</dbReference>
<protein>
    <submittedName>
        <fullName evidence="2">Rrf2 family transcriptional regulator</fullName>
    </submittedName>
</protein>
<dbReference type="NCBIfam" id="TIGR00738">
    <property type="entry name" value="rrf2_super"/>
    <property type="match status" value="1"/>
</dbReference>
<dbReference type="Gene3D" id="1.10.10.10">
    <property type="entry name" value="Winged helix-like DNA-binding domain superfamily/Winged helix DNA-binding domain"/>
    <property type="match status" value="1"/>
</dbReference>
<dbReference type="GO" id="GO:0003700">
    <property type="term" value="F:DNA-binding transcription factor activity"/>
    <property type="evidence" value="ECO:0007669"/>
    <property type="project" value="TreeGrafter"/>
</dbReference>
<dbReference type="PANTHER" id="PTHR33221:SF4">
    <property type="entry name" value="HTH-TYPE TRANSCRIPTIONAL REPRESSOR NSRR"/>
    <property type="match status" value="1"/>
</dbReference>
<name>A0A7X6DC51_9BURK</name>
<gene>
    <name evidence="2" type="ORF">RAMLITH_01365</name>
</gene>
<proteinExistence type="predicted"/>
<keyword evidence="1" id="KW-0238">DNA-binding</keyword>
<sequence length="155" mass="16563">MKLTSFTDYSLRVLIYLAAQPKRRATIAAIATSFEVSENHLTKVVHFLGKAGWLANVRGKGGGLELAMPPELIKVGQVVRGTEGGSVPAECFGSTGGQCCIAGICRLSDVLAEAVAAFYDTLDRYTLADLVHNRKELAAIMFIDEQPAPAPRKAA</sequence>
<dbReference type="Pfam" id="PF02082">
    <property type="entry name" value="Rrf2"/>
    <property type="match status" value="1"/>
</dbReference>
<evidence type="ECO:0000313" key="3">
    <source>
        <dbReference type="Proteomes" id="UP000521868"/>
    </source>
</evidence>
<reference evidence="2 3" key="1">
    <citation type="journal article" date="2020" name="Nature">
        <title>Bacterial chemolithoautotrophy via manganese oxidation.</title>
        <authorList>
            <person name="Yu H."/>
            <person name="Leadbetter J.R."/>
        </authorList>
    </citation>
    <scope>NUCLEOTIDE SEQUENCE [LARGE SCALE GENOMIC DNA]</scope>
    <source>
        <strain evidence="2 3">RBP-1</strain>
    </source>
</reference>
<dbReference type="AlphaFoldDB" id="A0A7X6DC51"/>
<organism evidence="2 3">
    <name type="scientific">Ramlibacter lithotrophicus</name>
    <dbReference type="NCBI Taxonomy" id="2606681"/>
    <lineage>
        <taxon>Bacteria</taxon>
        <taxon>Pseudomonadati</taxon>
        <taxon>Pseudomonadota</taxon>
        <taxon>Betaproteobacteria</taxon>
        <taxon>Burkholderiales</taxon>
        <taxon>Comamonadaceae</taxon>
        <taxon>Ramlibacter</taxon>
    </lineage>
</organism>